<dbReference type="AlphaFoldDB" id="A0A7Y6EZ55"/>
<dbReference type="Pfam" id="PF00144">
    <property type="entry name" value="Beta-lactamase"/>
    <property type="match status" value="1"/>
</dbReference>
<proteinExistence type="predicted"/>
<dbReference type="GO" id="GO:0016787">
    <property type="term" value="F:hydrolase activity"/>
    <property type="evidence" value="ECO:0007669"/>
    <property type="project" value="UniProtKB-KW"/>
</dbReference>
<sequence>MNPSSIPTKLGQIIPPLDLRSCLVSVRGEVIYEHYRNQEAASHMAKINSCTKSVLSALICIAMDHGWLPEASTPISTFFPELASDPDLRKPLITLEQLLTMTAGFNWDEFGGQNSFPRMTRTDHWVKFALEQRLSHTPGTHMEYNSGVSQILAAILMQQTGMSVAEFAERYLFGPLEIKEYQWERDPQGVHTGGFGMKLLPADLLKFGQLFLQQGMWDGETVISRDLVARSTEPAITVTPPNRGSYGWHWWVDTCVADEPSESGKDGSSISGSQSTSIVTTEQNKPVLNYYYARGFGGQFVYIVPELELVTVLTNDKRKKEKPPLDVFPRLIAPQLLKCL</sequence>
<dbReference type="SUPFAM" id="SSF56601">
    <property type="entry name" value="beta-lactamase/transpeptidase-like"/>
    <property type="match status" value="1"/>
</dbReference>
<dbReference type="InterPro" id="IPR001466">
    <property type="entry name" value="Beta-lactam-related"/>
</dbReference>
<dbReference type="InterPro" id="IPR050789">
    <property type="entry name" value="Diverse_Enzym_Activities"/>
</dbReference>
<gene>
    <name evidence="2" type="ORF">HP552_30665</name>
</gene>
<keyword evidence="3" id="KW-1185">Reference proteome</keyword>
<dbReference type="RefSeq" id="WP_175399117.1">
    <property type="nucleotide sequence ID" value="NZ_JABMCB010000202.1"/>
</dbReference>
<evidence type="ECO:0000313" key="3">
    <source>
        <dbReference type="Proteomes" id="UP000526125"/>
    </source>
</evidence>
<accession>A0A7Y6EZ55</accession>
<evidence type="ECO:0000259" key="1">
    <source>
        <dbReference type="Pfam" id="PF00144"/>
    </source>
</evidence>
<evidence type="ECO:0000313" key="2">
    <source>
        <dbReference type="EMBL" id="NUU79568.1"/>
    </source>
</evidence>
<name>A0A7Y6EZ55_9BACL</name>
<feature type="domain" description="Beta-lactamase-related" evidence="1">
    <location>
        <begin position="23"/>
        <end position="318"/>
    </location>
</feature>
<dbReference type="EMBL" id="JABMCB010000202">
    <property type="protein sequence ID" value="NUU79568.1"/>
    <property type="molecule type" value="Genomic_DNA"/>
</dbReference>
<reference evidence="2 3" key="1">
    <citation type="submission" date="2020-05" db="EMBL/GenBank/DDBJ databases">
        <title>Genome Sequencing of Type Strains.</title>
        <authorList>
            <person name="Lemaire J.F."/>
            <person name="Inderbitzin P."/>
            <person name="Gregorio O.A."/>
            <person name="Collins S.B."/>
            <person name="Wespe N."/>
            <person name="Knight-Connoni V."/>
        </authorList>
    </citation>
    <scope>NUCLEOTIDE SEQUENCE [LARGE SCALE GENOMIC DNA]</scope>
    <source>
        <strain evidence="2 3">LMG 21957</strain>
    </source>
</reference>
<protein>
    <submittedName>
        <fullName evidence="2">Serine hydrolase</fullName>
    </submittedName>
</protein>
<dbReference type="Proteomes" id="UP000526125">
    <property type="component" value="Unassembled WGS sequence"/>
</dbReference>
<dbReference type="InterPro" id="IPR012338">
    <property type="entry name" value="Beta-lactam/transpept-like"/>
</dbReference>
<dbReference type="PANTHER" id="PTHR43283:SF7">
    <property type="entry name" value="BETA-LACTAMASE-RELATED DOMAIN-CONTAINING PROTEIN"/>
    <property type="match status" value="1"/>
</dbReference>
<dbReference type="Gene3D" id="3.40.710.10">
    <property type="entry name" value="DD-peptidase/beta-lactamase superfamily"/>
    <property type="match status" value="1"/>
</dbReference>
<dbReference type="PANTHER" id="PTHR43283">
    <property type="entry name" value="BETA-LACTAMASE-RELATED"/>
    <property type="match status" value="1"/>
</dbReference>
<keyword evidence="2" id="KW-0378">Hydrolase</keyword>
<comment type="caution">
    <text evidence="2">The sequence shown here is derived from an EMBL/GenBank/DDBJ whole genome shotgun (WGS) entry which is preliminary data.</text>
</comment>
<organism evidence="2 3">
    <name type="scientific">Paenibacillus xylanilyticus</name>
    <dbReference type="NCBI Taxonomy" id="248903"/>
    <lineage>
        <taxon>Bacteria</taxon>
        <taxon>Bacillati</taxon>
        <taxon>Bacillota</taxon>
        <taxon>Bacilli</taxon>
        <taxon>Bacillales</taxon>
        <taxon>Paenibacillaceae</taxon>
        <taxon>Paenibacillus</taxon>
    </lineage>
</organism>